<feature type="transmembrane region" description="Helical" evidence="1">
    <location>
        <begin position="83"/>
        <end position="103"/>
    </location>
</feature>
<sequence>MKIYVPDLTNYKCFVVRTEGVIRAYEKLPQINQEVNYRDYYINSSYIYKDGTESFGSYYSPPTCLASDVVTDSYYYRNDFDKILIIVLIFSIFVIYFPLKVFFKLFKRGGL</sequence>
<protein>
    <submittedName>
        <fullName evidence="2">Uncharacterized protein</fullName>
    </submittedName>
</protein>
<dbReference type="EMBL" id="BK016205">
    <property type="protein sequence ID" value="DAG02169.1"/>
    <property type="molecule type" value="Genomic_DNA"/>
</dbReference>
<accession>A0A8S5V5Z4</accession>
<evidence type="ECO:0000313" key="2">
    <source>
        <dbReference type="EMBL" id="DAG02169.1"/>
    </source>
</evidence>
<keyword evidence="1" id="KW-1133">Transmembrane helix</keyword>
<proteinExistence type="predicted"/>
<evidence type="ECO:0000256" key="1">
    <source>
        <dbReference type="SAM" id="Phobius"/>
    </source>
</evidence>
<keyword evidence="1" id="KW-0812">Transmembrane</keyword>
<name>A0A8S5V5Z4_9VIRU</name>
<reference evidence="2" key="1">
    <citation type="journal article" date="2021" name="Proc. Natl. Acad. Sci. U.S.A.">
        <title>A Catalog of Tens of Thousands of Viruses from Human Metagenomes Reveals Hidden Associations with Chronic Diseases.</title>
        <authorList>
            <person name="Tisza M.J."/>
            <person name="Buck C.B."/>
        </authorList>
    </citation>
    <scope>NUCLEOTIDE SEQUENCE</scope>
    <source>
        <strain evidence="2">CtDDr4</strain>
    </source>
</reference>
<keyword evidence="1" id="KW-0472">Membrane</keyword>
<organism evidence="2">
    <name type="scientific">Inoviridae sp. ctDDr4</name>
    <dbReference type="NCBI Taxonomy" id="2825777"/>
    <lineage>
        <taxon>Viruses</taxon>
        <taxon>Monodnaviria</taxon>
        <taxon>Loebvirae</taxon>
        <taxon>Hofneiviricota</taxon>
        <taxon>Faserviricetes</taxon>
        <taxon>Tubulavirales</taxon>
        <taxon>Inoviridae</taxon>
    </lineage>
</organism>